<keyword evidence="2" id="KW-0436">Ligase</keyword>
<reference evidence="4" key="2">
    <citation type="submission" date="2011-02" db="EMBL/GenBank/DDBJ databases">
        <authorList>
            <person name="MacLean D."/>
        </authorList>
    </citation>
    <scope>NUCLEOTIDE SEQUENCE</scope>
</reference>
<dbReference type="Gene3D" id="3.40.50.980">
    <property type="match status" value="1"/>
</dbReference>
<gene>
    <name evidence="4" type="primary">AlNc14C26G2540</name>
    <name evidence="4" type="ORF">ALNC14_029420</name>
</gene>
<proteinExistence type="inferred from homology"/>
<organism evidence="4">
    <name type="scientific">Albugo laibachii Nc14</name>
    <dbReference type="NCBI Taxonomy" id="890382"/>
    <lineage>
        <taxon>Eukaryota</taxon>
        <taxon>Sar</taxon>
        <taxon>Stramenopiles</taxon>
        <taxon>Oomycota</taxon>
        <taxon>Peronosporomycetes</taxon>
        <taxon>Albuginales</taxon>
        <taxon>Albuginaceae</taxon>
        <taxon>Albugo</taxon>
    </lineage>
</organism>
<evidence type="ECO:0000259" key="3">
    <source>
        <dbReference type="Pfam" id="PF00501"/>
    </source>
</evidence>
<dbReference type="GO" id="GO:0006631">
    <property type="term" value="P:fatty acid metabolic process"/>
    <property type="evidence" value="ECO:0007669"/>
    <property type="project" value="TreeGrafter"/>
</dbReference>
<accession>F0W6Q4</accession>
<protein>
    <submittedName>
        <fullName evidence="4">Uncharacterized protein AlNc14C26G2540</fullName>
    </submittedName>
</protein>
<dbReference type="PANTHER" id="PTHR43201">
    <property type="entry name" value="ACYL-COA SYNTHETASE"/>
    <property type="match status" value="1"/>
</dbReference>
<dbReference type="Pfam" id="PF00501">
    <property type="entry name" value="AMP-binding"/>
    <property type="match status" value="1"/>
</dbReference>
<dbReference type="GO" id="GO:0031956">
    <property type="term" value="F:medium-chain fatty acid-CoA ligase activity"/>
    <property type="evidence" value="ECO:0007669"/>
    <property type="project" value="TreeGrafter"/>
</dbReference>
<dbReference type="EMBL" id="FR824071">
    <property type="protein sequence ID" value="CCA16799.1"/>
    <property type="molecule type" value="Genomic_DNA"/>
</dbReference>
<feature type="domain" description="AMP-dependent synthetase/ligase" evidence="3">
    <location>
        <begin position="38"/>
        <end position="143"/>
    </location>
</feature>
<dbReference type="AlphaFoldDB" id="F0W6Q4"/>
<evidence type="ECO:0000256" key="2">
    <source>
        <dbReference type="ARBA" id="ARBA00022598"/>
    </source>
</evidence>
<evidence type="ECO:0000313" key="4">
    <source>
        <dbReference type="EMBL" id="CCA16799.1"/>
    </source>
</evidence>
<dbReference type="PANTHER" id="PTHR43201:SF5">
    <property type="entry name" value="MEDIUM-CHAIN ACYL-COA LIGASE ACSF2, MITOCHONDRIAL"/>
    <property type="match status" value="1"/>
</dbReference>
<dbReference type="HOGENOM" id="CLU_887005_0_0_1"/>
<dbReference type="SUPFAM" id="SSF56801">
    <property type="entry name" value="Acetyl-CoA synthetase-like"/>
    <property type="match status" value="1"/>
</dbReference>
<name>F0W6Q4_9STRA</name>
<evidence type="ECO:0000256" key="1">
    <source>
        <dbReference type="ARBA" id="ARBA00006432"/>
    </source>
</evidence>
<sequence>MLTFIRGAAQRTFLPTSVRAHAHCRLQSFSSLIGDSLENSVHKIPHKEALRSIKQDIRWSYKELNGFVDELANGFKGLRMDTNDVIAIWLSNSTENLVIQFAAAKIGVTLAIMDPLISSVEEVEHVLQDSKAQMLIFDPFIAGRNQTEIVQTIFPELQTYVRRQEVFRPKRFRHLHSVISTGIDDTDGIIPFHGIMVNYPEPHIMELAKRKVNDKTPYLVNYSKSEKRLPRKSELLTQGEAFKQAQNIIKAMDLSINDKILLEDLDKGYSFAPIAAACQSSLLVIPAAEPSQETRELALKVEPCTITARGAANFQRISA</sequence>
<comment type="similarity">
    <text evidence="1">Belongs to the ATP-dependent AMP-binding enzyme family.</text>
</comment>
<reference evidence="4" key="1">
    <citation type="journal article" date="2011" name="PLoS Biol.">
        <title>Gene gain and loss during evolution of obligate parasitism in the white rust pathogen of Arabidopsis thaliana.</title>
        <authorList>
            <person name="Kemen E."/>
            <person name="Gardiner A."/>
            <person name="Schultz-Larsen T."/>
            <person name="Kemen A.C."/>
            <person name="Balmuth A.L."/>
            <person name="Robert-Seilaniantz A."/>
            <person name="Bailey K."/>
            <person name="Holub E."/>
            <person name="Studholme D.J."/>
            <person name="Maclean D."/>
            <person name="Jones J.D."/>
        </authorList>
    </citation>
    <scope>NUCLEOTIDE SEQUENCE</scope>
</reference>
<dbReference type="InterPro" id="IPR000873">
    <property type="entry name" value="AMP-dep_synth/lig_dom"/>
</dbReference>